<evidence type="ECO:0000313" key="2">
    <source>
        <dbReference type="EMBL" id="KAL2519104.1"/>
    </source>
</evidence>
<dbReference type="AlphaFoldDB" id="A0ABD1U287"/>
<protein>
    <submittedName>
        <fullName evidence="2">Sodium/calcium exchanger family protein/calcium-binding EF hand family protein</fullName>
    </submittedName>
</protein>
<keyword evidence="1" id="KW-0812">Transmembrane</keyword>
<feature type="transmembrane region" description="Helical" evidence="1">
    <location>
        <begin position="34"/>
        <end position="55"/>
    </location>
</feature>
<keyword evidence="3" id="KW-1185">Reference proteome</keyword>
<name>A0ABD1U287_9LAMI</name>
<organism evidence="2 3">
    <name type="scientific">Abeliophyllum distichum</name>
    <dbReference type="NCBI Taxonomy" id="126358"/>
    <lineage>
        <taxon>Eukaryota</taxon>
        <taxon>Viridiplantae</taxon>
        <taxon>Streptophyta</taxon>
        <taxon>Embryophyta</taxon>
        <taxon>Tracheophyta</taxon>
        <taxon>Spermatophyta</taxon>
        <taxon>Magnoliopsida</taxon>
        <taxon>eudicotyledons</taxon>
        <taxon>Gunneridae</taxon>
        <taxon>Pentapetalae</taxon>
        <taxon>asterids</taxon>
        <taxon>lamiids</taxon>
        <taxon>Lamiales</taxon>
        <taxon>Oleaceae</taxon>
        <taxon>Forsythieae</taxon>
        <taxon>Abeliophyllum</taxon>
    </lineage>
</organism>
<dbReference type="EMBL" id="JBFOLK010000004">
    <property type="protein sequence ID" value="KAL2519104.1"/>
    <property type="molecule type" value="Genomic_DNA"/>
</dbReference>
<comment type="caution">
    <text evidence="2">The sequence shown here is derived from an EMBL/GenBank/DDBJ whole genome shotgun (WGS) entry which is preliminary data.</text>
</comment>
<keyword evidence="1" id="KW-1133">Transmembrane helix</keyword>
<feature type="transmembrane region" description="Helical" evidence="1">
    <location>
        <begin position="97"/>
        <end position="115"/>
    </location>
</feature>
<keyword evidence="1" id="KW-0472">Membrane</keyword>
<sequence>MDKILNEKKSLFAVSGVLGSKENAQSQVSLGVGYYAGVTVFTLTLQWGICLIVGARKLGQKSRPDHSESPASCCLTFIEKLTELNDTGIKIDDKTRYTAGIMLLSLIPYVIVQLVDIFNTSHIVLLIALIVYVTPLTHDHMIYVPRGQPRGQKLFFDRTEAVNTEAQAIRP</sequence>
<evidence type="ECO:0000313" key="3">
    <source>
        <dbReference type="Proteomes" id="UP001604336"/>
    </source>
</evidence>
<accession>A0ABD1U287</accession>
<reference evidence="3" key="1">
    <citation type="submission" date="2024-07" db="EMBL/GenBank/DDBJ databases">
        <title>Two chromosome-level genome assemblies of Korean endemic species Abeliophyllum distichum and Forsythia ovata (Oleaceae).</title>
        <authorList>
            <person name="Jang H."/>
        </authorList>
    </citation>
    <scope>NUCLEOTIDE SEQUENCE [LARGE SCALE GENOMIC DNA]</scope>
</reference>
<proteinExistence type="predicted"/>
<feature type="transmembrane region" description="Helical" evidence="1">
    <location>
        <begin position="121"/>
        <end position="144"/>
    </location>
</feature>
<gene>
    <name evidence="2" type="ORF">Adt_15351</name>
</gene>
<evidence type="ECO:0000256" key="1">
    <source>
        <dbReference type="SAM" id="Phobius"/>
    </source>
</evidence>
<dbReference type="Proteomes" id="UP001604336">
    <property type="component" value="Unassembled WGS sequence"/>
</dbReference>